<comment type="subcellular location">
    <subcellularLocation>
        <location evidence="1">Membrane</location>
        <topology evidence="1">Multi-pass membrane protein</topology>
    </subcellularLocation>
</comment>
<dbReference type="InterPro" id="IPR011701">
    <property type="entry name" value="MFS"/>
</dbReference>
<dbReference type="PANTHER" id="PTHR11360:SF284">
    <property type="entry name" value="EG:103B4.3 PROTEIN-RELATED"/>
    <property type="match status" value="1"/>
</dbReference>
<evidence type="ECO:0000256" key="2">
    <source>
        <dbReference type="ARBA" id="ARBA00006727"/>
    </source>
</evidence>
<protein>
    <recommendedName>
        <fullName evidence="4">Major facilitator superfamily (MFS) profile domain-containing protein</fullName>
    </recommendedName>
</protein>
<dbReference type="OrthoDB" id="2213137at2759"/>
<feature type="transmembrane region" description="Helical" evidence="3">
    <location>
        <begin position="95"/>
        <end position="116"/>
    </location>
</feature>
<evidence type="ECO:0000313" key="5">
    <source>
        <dbReference type="EMBL" id="OAJ36697.1"/>
    </source>
</evidence>
<name>A0A177W9C2_BATDL</name>
<dbReference type="InterPro" id="IPR020846">
    <property type="entry name" value="MFS_dom"/>
</dbReference>
<evidence type="ECO:0000259" key="4">
    <source>
        <dbReference type="PROSITE" id="PS50850"/>
    </source>
</evidence>
<dbReference type="VEuPathDB" id="FungiDB:BDEG_20845"/>
<feature type="transmembrane region" description="Helical" evidence="3">
    <location>
        <begin position="389"/>
        <end position="415"/>
    </location>
</feature>
<feature type="transmembrane region" description="Helical" evidence="3">
    <location>
        <begin position="136"/>
        <end position="157"/>
    </location>
</feature>
<dbReference type="GO" id="GO:0016020">
    <property type="term" value="C:membrane"/>
    <property type="evidence" value="ECO:0007669"/>
    <property type="project" value="UniProtKB-SubCell"/>
</dbReference>
<feature type="transmembrane region" description="Helical" evidence="3">
    <location>
        <begin position="364"/>
        <end position="383"/>
    </location>
</feature>
<dbReference type="GO" id="GO:0022857">
    <property type="term" value="F:transmembrane transporter activity"/>
    <property type="evidence" value="ECO:0007669"/>
    <property type="project" value="InterPro"/>
</dbReference>
<evidence type="ECO:0000256" key="1">
    <source>
        <dbReference type="ARBA" id="ARBA00004141"/>
    </source>
</evidence>
<evidence type="ECO:0000256" key="3">
    <source>
        <dbReference type="SAM" id="Phobius"/>
    </source>
</evidence>
<feature type="transmembrane region" description="Helical" evidence="3">
    <location>
        <begin position="333"/>
        <end position="352"/>
    </location>
</feature>
<dbReference type="PROSITE" id="PS50850">
    <property type="entry name" value="MFS"/>
    <property type="match status" value="1"/>
</dbReference>
<organism evidence="5 6">
    <name type="scientific">Batrachochytrium dendrobatidis (strain JEL423)</name>
    <dbReference type="NCBI Taxonomy" id="403673"/>
    <lineage>
        <taxon>Eukaryota</taxon>
        <taxon>Fungi</taxon>
        <taxon>Fungi incertae sedis</taxon>
        <taxon>Chytridiomycota</taxon>
        <taxon>Chytridiomycota incertae sedis</taxon>
        <taxon>Chytridiomycetes</taxon>
        <taxon>Rhizophydiales</taxon>
        <taxon>Rhizophydiales incertae sedis</taxon>
        <taxon>Batrachochytrium</taxon>
    </lineage>
</organism>
<evidence type="ECO:0000313" key="6">
    <source>
        <dbReference type="Proteomes" id="UP000077115"/>
    </source>
</evidence>
<dbReference type="Gene3D" id="1.20.1250.20">
    <property type="entry name" value="MFS general substrate transporter like domains"/>
    <property type="match status" value="1"/>
</dbReference>
<dbReference type="SUPFAM" id="SSF103473">
    <property type="entry name" value="MFS general substrate transporter"/>
    <property type="match status" value="1"/>
</dbReference>
<keyword evidence="3" id="KW-0812">Transmembrane</keyword>
<comment type="similarity">
    <text evidence="2">Belongs to the major facilitator superfamily. Monocarboxylate porter (TC 2.A.1.13) family.</text>
</comment>
<dbReference type="EMBL" id="DS022300">
    <property type="protein sequence ID" value="OAJ36697.1"/>
    <property type="molecule type" value="Genomic_DNA"/>
</dbReference>
<reference evidence="5 6" key="1">
    <citation type="submission" date="2006-10" db="EMBL/GenBank/DDBJ databases">
        <title>The Genome Sequence of Batrachochytrium dendrobatidis JEL423.</title>
        <authorList>
            <consortium name="The Broad Institute Genome Sequencing Platform"/>
            <person name="Birren B."/>
            <person name="Lander E."/>
            <person name="Galagan J."/>
            <person name="Cuomo C."/>
            <person name="Devon K."/>
            <person name="Jaffe D."/>
            <person name="Butler J."/>
            <person name="Alvarez P."/>
            <person name="Gnerre S."/>
            <person name="Grabherr M."/>
            <person name="Kleber M."/>
            <person name="Mauceli E."/>
            <person name="Brockman W."/>
            <person name="Young S."/>
            <person name="LaButti K."/>
            <person name="Sykes S."/>
            <person name="DeCaprio D."/>
            <person name="Crawford M."/>
            <person name="Koehrsen M."/>
            <person name="Engels R."/>
            <person name="Montgomery P."/>
            <person name="Pearson M."/>
            <person name="Howarth C."/>
            <person name="Larson L."/>
            <person name="White J."/>
            <person name="O'Leary S."/>
            <person name="Kodira C."/>
            <person name="Zeng Q."/>
            <person name="Yandava C."/>
            <person name="Alvarado L."/>
            <person name="Longcore J."/>
            <person name="James T."/>
        </authorList>
    </citation>
    <scope>NUCLEOTIDE SEQUENCE [LARGE SCALE GENOMIC DNA]</scope>
    <source>
        <strain evidence="5 6">JEL423</strain>
    </source>
</reference>
<keyword evidence="3" id="KW-0472">Membrane</keyword>
<feature type="transmembrane region" description="Helical" evidence="3">
    <location>
        <begin position="257"/>
        <end position="277"/>
    </location>
</feature>
<dbReference type="AlphaFoldDB" id="A0A177W9C2"/>
<accession>A0A177W9C2</accession>
<dbReference type="STRING" id="403673.A0A177W9C2"/>
<dbReference type="InterPro" id="IPR036259">
    <property type="entry name" value="MFS_trans_sf"/>
</dbReference>
<feature type="transmembrane region" description="Helical" evidence="3">
    <location>
        <begin position="164"/>
        <end position="184"/>
    </location>
</feature>
<feature type="transmembrane region" description="Helical" evidence="3">
    <location>
        <begin position="298"/>
        <end position="321"/>
    </location>
</feature>
<sequence length="497" mass="53569">MPDGSNTTSADGSAWQPVDTNPCASAQLTHIELESIKSTLENVELEDICQVTKINNTTDEEPNRRYSSELDLQHIVDEQLSLKDDTIVNAEADSAYGWIIVVAGFMINVFSIALPASYGVFQQAYKELPEFEGTSSLAIAFIGSLANAGLPLFSILAGRLVDQYGPCVVCLVGALFILVSMVIASFSTAVWQMIITQGFLFGVGTSLAHIPGISILPDWFVKRRGLATGIAVSGSGIGGLILGPVLRYLISHVGWRWTLRIIGIFGGSIIAISAMFLKVRTFRKIRKEMHFSNFKNPIFQKLYAVAVIYSFAYFVPFFYIPTYALKYGMTIEQGALLVGILSGASGLGRVTLGFASDHLGHINTLTGCLISATLGILLVWPFAISFNGILAFVLIYGYFIGGFVCLTSTVTAQLFGANGNIATVTGMIFNGYLFGDLFGTPIAGAMIDHFTVTLPDGAVSVNYLPSILFAGLCFAVGSMLLMSIKMTVGNRKFFIKV</sequence>
<dbReference type="Proteomes" id="UP000077115">
    <property type="component" value="Unassembled WGS sequence"/>
</dbReference>
<keyword evidence="3" id="KW-1133">Transmembrane helix</keyword>
<feature type="transmembrane region" description="Helical" evidence="3">
    <location>
        <begin position="225"/>
        <end position="245"/>
    </location>
</feature>
<dbReference type="eggNOG" id="KOG2504">
    <property type="taxonomic scope" value="Eukaryota"/>
</dbReference>
<dbReference type="PANTHER" id="PTHR11360">
    <property type="entry name" value="MONOCARBOXYLATE TRANSPORTER"/>
    <property type="match status" value="1"/>
</dbReference>
<feature type="transmembrane region" description="Helical" evidence="3">
    <location>
        <begin position="190"/>
        <end position="213"/>
    </location>
</feature>
<feature type="transmembrane region" description="Helical" evidence="3">
    <location>
        <begin position="427"/>
        <end position="447"/>
    </location>
</feature>
<dbReference type="Pfam" id="PF07690">
    <property type="entry name" value="MFS_1"/>
    <property type="match status" value="1"/>
</dbReference>
<feature type="domain" description="Major facilitator superfamily (MFS) profile" evidence="4">
    <location>
        <begin position="97"/>
        <end position="489"/>
    </location>
</feature>
<dbReference type="InterPro" id="IPR050327">
    <property type="entry name" value="Proton-linked_MCT"/>
</dbReference>
<proteinExistence type="inferred from homology"/>
<gene>
    <name evidence="5" type="ORF">BDEG_20845</name>
</gene>
<reference evidence="5 6" key="2">
    <citation type="submission" date="2016-05" db="EMBL/GenBank/DDBJ databases">
        <title>Lineage-specific infection strategies underlie the spectrum of fungal disease in amphibians.</title>
        <authorList>
            <person name="Cuomo C.A."/>
            <person name="Farrer R.A."/>
            <person name="James T."/>
            <person name="Longcore J."/>
            <person name="Birren B."/>
        </authorList>
    </citation>
    <scope>NUCLEOTIDE SEQUENCE [LARGE SCALE GENOMIC DNA]</scope>
    <source>
        <strain evidence="5 6">JEL423</strain>
    </source>
</reference>
<feature type="transmembrane region" description="Helical" evidence="3">
    <location>
        <begin position="467"/>
        <end position="488"/>
    </location>
</feature>